<protein>
    <submittedName>
        <fullName evidence="2">Uncharacterized protein</fullName>
    </submittedName>
</protein>
<name>A0ABP0G862_CLALP</name>
<organism evidence="2 3">
    <name type="scientific">Clavelina lepadiformis</name>
    <name type="common">Light-bulb sea squirt</name>
    <name type="synonym">Ascidia lepadiformis</name>
    <dbReference type="NCBI Taxonomy" id="159417"/>
    <lineage>
        <taxon>Eukaryota</taxon>
        <taxon>Metazoa</taxon>
        <taxon>Chordata</taxon>
        <taxon>Tunicata</taxon>
        <taxon>Ascidiacea</taxon>
        <taxon>Aplousobranchia</taxon>
        <taxon>Clavelinidae</taxon>
        <taxon>Clavelina</taxon>
    </lineage>
</organism>
<accession>A0ABP0G862</accession>
<evidence type="ECO:0000313" key="3">
    <source>
        <dbReference type="Proteomes" id="UP001642483"/>
    </source>
</evidence>
<dbReference type="EMBL" id="CAWYQH010000105">
    <property type="protein sequence ID" value="CAK8687673.1"/>
    <property type="molecule type" value="Genomic_DNA"/>
</dbReference>
<sequence length="129" mass="14443">MYRLSELVHEKAKTRSGGRGVRDPYSRTGLVVCLPPTTTYYGLAQRITFLLPLELFPLQLEITPSSRHYTDRSYKLAFICSALTIILINSTVATTSSDLSSWSRIKDTSSTNLYAHYINIDPTTCTTTS</sequence>
<dbReference type="EMBL" id="CAWYQH010000035">
    <property type="protein sequence ID" value="CAK8677021.1"/>
    <property type="molecule type" value="Genomic_DNA"/>
</dbReference>
<dbReference type="Proteomes" id="UP001642483">
    <property type="component" value="Unassembled WGS sequence"/>
</dbReference>
<evidence type="ECO:0000313" key="2">
    <source>
        <dbReference type="EMBL" id="CAK8687673.1"/>
    </source>
</evidence>
<evidence type="ECO:0000313" key="1">
    <source>
        <dbReference type="EMBL" id="CAK8677021.1"/>
    </source>
</evidence>
<reference evidence="2 3" key="1">
    <citation type="submission" date="2024-02" db="EMBL/GenBank/DDBJ databases">
        <authorList>
            <person name="Daric V."/>
            <person name="Darras S."/>
        </authorList>
    </citation>
    <scope>NUCLEOTIDE SEQUENCE [LARGE SCALE GENOMIC DNA]</scope>
</reference>
<gene>
    <name evidence="2" type="ORF">CVLEPA_LOCUS19738</name>
    <name evidence="1" type="ORF">CVLEPA_LOCUS6423</name>
</gene>
<comment type="caution">
    <text evidence="2">The sequence shown here is derived from an EMBL/GenBank/DDBJ whole genome shotgun (WGS) entry which is preliminary data.</text>
</comment>
<proteinExistence type="predicted"/>
<keyword evidence="3" id="KW-1185">Reference proteome</keyword>